<organism evidence="3 4">
    <name type="scientific">Pusillimonas noertemannii</name>
    <dbReference type="NCBI Taxonomy" id="305977"/>
    <lineage>
        <taxon>Bacteria</taxon>
        <taxon>Pseudomonadati</taxon>
        <taxon>Pseudomonadota</taxon>
        <taxon>Betaproteobacteria</taxon>
        <taxon>Burkholderiales</taxon>
        <taxon>Alcaligenaceae</taxon>
        <taxon>Pusillimonas</taxon>
    </lineage>
</organism>
<dbReference type="InterPro" id="IPR014911">
    <property type="entry name" value="PilS_N"/>
</dbReference>
<keyword evidence="1" id="KW-1133">Transmembrane helix</keyword>
<dbReference type="SUPFAM" id="SSF54523">
    <property type="entry name" value="Pili subunits"/>
    <property type="match status" value="1"/>
</dbReference>
<dbReference type="Gene3D" id="3.30.1690.10">
    <property type="entry name" value="TcpA-like pilin"/>
    <property type="match status" value="1"/>
</dbReference>
<gene>
    <name evidence="3" type="ORF">C7440_3023</name>
</gene>
<dbReference type="InterPro" id="IPR045584">
    <property type="entry name" value="Pilin-like"/>
</dbReference>
<dbReference type="Pfam" id="PF08805">
    <property type="entry name" value="PilS"/>
    <property type="match status" value="1"/>
</dbReference>
<proteinExistence type="predicted"/>
<dbReference type="EMBL" id="QEKO01000004">
    <property type="protein sequence ID" value="PVY61470.1"/>
    <property type="molecule type" value="Genomic_DNA"/>
</dbReference>
<evidence type="ECO:0000313" key="3">
    <source>
        <dbReference type="EMBL" id="PVY61470.1"/>
    </source>
</evidence>
<evidence type="ECO:0000259" key="2">
    <source>
        <dbReference type="Pfam" id="PF08805"/>
    </source>
</evidence>
<keyword evidence="1" id="KW-0472">Membrane</keyword>
<feature type="transmembrane region" description="Helical" evidence="1">
    <location>
        <begin position="19"/>
        <end position="42"/>
    </location>
</feature>
<accession>A0A2U1CKC5</accession>
<dbReference type="InterPro" id="IPR012902">
    <property type="entry name" value="N_methyl_site"/>
</dbReference>
<name>A0A2U1CKC5_9BURK</name>
<sequence length="189" mass="19507">MIHAFCNADRQRGFSLVEVSIVTAIVLLLAIIGIPAIGSYVVENKVPKAGEELARFILQTKVNAPNGTSLPYAAIETAHFASLARDSSVFSVVGADAAARVLHGLGSEGEVTVQPADSGAAFSIGLSRVHHAACPSLASILQRVSDVITLTPDGGGAVVVKDATTSYSALAVETQCVRGDANDFLFTVS</sequence>
<keyword evidence="1" id="KW-0812">Transmembrane</keyword>
<dbReference type="OrthoDB" id="8683788at2"/>
<dbReference type="STRING" id="1231391.GCA_000308195_02297"/>
<dbReference type="Proteomes" id="UP000246145">
    <property type="component" value="Unassembled WGS sequence"/>
</dbReference>
<dbReference type="PROSITE" id="PS00409">
    <property type="entry name" value="PROKAR_NTER_METHYL"/>
    <property type="match status" value="1"/>
</dbReference>
<evidence type="ECO:0000256" key="1">
    <source>
        <dbReference type="SAM" id="Phobius"/>
    </source>
</evidence>
<feature type="domain" description="Type 4 secretion system PilS N-terminal" evidence="2">
    <location>
        <begin position="108"/>
        <end position="188"/>
    </location>
</feature>
<comment type="caution">
    <text evidence="3">The sequence shown here is derived from an EMBL/GenBank/DDBJ whole genome shotgun (WGS) entry which is preliminary data.</text>
</comment>
<dbReference type="AlphaFoldDB" id="A0A2U1CKC5"/>
<dbReference type="Pfam" id="PF07963">
    <property type="entry name" value="N_methyl"/>
    <property type="match status" value="1"/>
</dbReference>
<dbReference type="RefSeq" id="WP_116519096.1">
    <property type="nucleotide sequence ID" value="NZ_JACCEX010000004.1"/>
</dbReference>
<protein>
    <submittedName>
        <fullName evidence="3">Prepilin-type N-terminal cleavage/methylation domain-containing protein</fullName>
    </submittedName>
</protein>
<keyword evidence="4" id="KW-1185">Reference proteome</keyword>
<evidence type="ECO:0000313" key="4">
    <source>
        <dbReference type="Proteomes" id="UP000246145"/>
    </source>
</evidence>
<reference evidence="3 4" key="1">
    <citation type="submission" date="2018-04" db="EMBL/GenBank/DDBJ databases">
        <title>Genomic Encyclopedia of Type Strains, Phase IV (KMG-IV): sequencing the most valuable type-strain genomes for metagenomic binning, comparative biology and taxonomic classification.</title>
        <authorList>
            <person name="Goeker M."/>
        </authorList>
    </citation>
    <scope>NUCLEOTIDE SEQUENCE [LARGE SCALE GENOMIC DNA]</scope>
    <source>
        <strain evidence="3 4">DSM 10065</strain>
    </source>
</reference>
<dbReference type="NCBIfam" id="TIGR02532">
    <property type="entry name" value="IV_pilin_GFxxxE"/>
    <property type="match status" value="1"/>
</dbReference>